<dbReference type="SUPFAM" id="SSF50494">
    <property type="entry name" value="Trypsin-like serine proteases"/>
    <property type="match status" value="1"/>
</dbReference>
<dbReference type="InterPro" id="IPR009003">
    <property type="entry name" value="Peptidase_S1_PA"/>
</dbReference>
<dbReference type="GO" id="GO:0006508">
    <property type="term" value="P:proteolysis"/>
    <property type="evidence" value="ECO:0007669"/>
    <property type="project" value="InterPro"/>
</dbReference>
<dbReference type="PROSITE" id="PS50240">
    <property type="entry name" value="TRYPSIN_DOM"/>
    <property type="match status" value="1"/>
</dbReference>
<dbReference type="Proteomes" id="UP001497623">
    <property type="component" value="Unassembled WGS sequence"/>
</dbReference>
<dbReference type="Gene3D" id="2.40.10.10">
    <property type="entry name" value="Trypsin-like serine proteases"/>
    <property type="match status" value="1"/>
</dbReference>
<dbReference type="PANTHER" id="PTHR24252">
    <property type="entry name" value="ACROSIN-RELATED"/>
    <property type="match status" value="1"/>
</dbReference>
<dbReference type="AlphaFoldDB" id="A0AAV2QED2"/>
<dbReference type="InterPro" id="IPR018114">
    <property type="entry name" value="TRYPSIN_HIS"/>
</dbReference>
<evidence type="ECO:0000259" key="2">
    <source>
        <dbReference type="PROSITE" id="PS50240"/>
    </source>
</evidence>
<dbReference type="InterPro" id="IPR043504">
    <property type="entry name" value="Peptidase_S1_PA_chymotrypsin"/>
</dbReference>
<feature type="non-terminal residue" evidence="3">
    <location>
        <position position="114"/>
    </location>
</feature>
<sequence>MKDNCMDVNNGCAKKGGECKLKAVGCSGSQTESGDCNERCVCCVGPPSDTRPYCDNCGESTIDATRIVGGQDTNIGEYPWQVRLSLKDQWGPYLCGGSLIKKKWVLTAAHCFAD</sequence>
<evidence type="ECO:0000256" key="1">
    <source>
        <dbReference type="ARBA" id="ARBA00023157"/>
    </source>
</evidence>
<dbReference type="EMBL" id="CAXKWB010005622">
    <property type="protein sequence ID" value="CAL4079284.1"/>
    <property type="molecule type" value="Genomic_DNA"/>
</dbReference>
<gene>
    <name evidence="3" type="ORF">MNOR_LOCUS10904</name>
</gene>
<dbReference type="InterPro" id="IPR001254">
    <property type="entry name" value="Trypsin_dom"/>
</dbReference>
<proteinExistence type="predicted"/>
<evidence type="ECO:0000313" key="4">
    <source>
        <dbReference type="Proteomes" id="UP001497623"/>
    </source>
</evidence>
<organism evidence="3 4">
    <name type="scientific">Meganyctiphanes norvegica</name>
    <name type="common">Northern krill</name>
    <name type="synonym">Thysanopoda norvegica</name>
    <dbReference type="NCBI Taxonomy" id="48144"/>
    <lineage>
        <taxon>Eukaryota</taxon>
        <taxon>Metazoa</taxon>
        <taxon>Ecdysozoa</taxon>
        <taxon>Arthropoda</taxon>
        <taxon>Crustacea</taxon>
        <taxon>Multicrustacea</taxon>
        <taxon>Malacostraca</taxon>
        <taxon>Eumalacostraca</taxon>
        <taxon>Eucarida</taxon>
        <taxon>Euphausiacea</taxon>
        <taxon>Euphausiidae</taxon>
        <taxon>Meganyctiphanes</taxon>
    </lineage>
</organism>
<dbReference type="PANTHER" id="PTHR24252:SF8">
    <property type="entry name" value="ACROSIN"/>
    <property type="match status" value="1"/>
</dbReference>
<keyword evidence="1" id="KW-1015">Disulfide bond</keyword>
<dbReference type="Pfam" id="PF00089">
    <property type="entry name" value="Trypsin"/>
    <property type="match status" value="1"/>
</dbReference>
<feature type="domain" description="Peptidase S1" evidence="2">
    <location>
        <begin position="67"/>
        <end position="114"/>
    </location>
</feature>
<reference evidence="3 4" key="1">
    <citation type="submission" date="2024-05" db="EMBL/GenBank/DDBJ databases">
        <authorList>
            <person name="Wallberg A."/>
        </authorList>
    </citation>
    <scope>NUCLEOTIDE SEQUENCE [LARGE SCALE GENOMIC DNA]</scope>
</reference>
<accession>A0AAV2QED2</accession>
<evidence type="ECO:0000313" key="3">
    <source>
        <dbReference type="EMBL" id="CAL4079284.1"/>
    </source>
</evidence>
<protein>
    <recommendedName>
        <fullName evidence="2">Peptidase S1 domain-containing protein</fullName>
    </recommendedName>
</protein>
<keyword evidence="4" id="KW-1185">Reference proteome</keyword>
<dbReference type="GO" id="GO:0004252">
    <property type="term" value="F:serine-type endopeptidase activity"/>
    <property type="evidence" value="ECO:0007669"/>
    <property type="project" value="InterPro"/>
</dbReference>
<comment type="caution">
    <text evidence="3">The sequence shown here is derived from an EMBL/GenBank/DDBJ whole genome shotgun (WGS) entry which is preliminary data.</text>
</comment>
<name>A0AAV2QED2_MEGNR</name>
<dbReference type="PROSITE" id="PS00134">
    <property type="entry name" value="TRYPSIN_HIS"/>
    <property type="match status" value="1"/>
</dbReference>